<dbReference type="EMBL" id="JAJEQN010000003">
    <property type="protein sequence ID" value="MCC2220420.1"/>
    <property type="molecule type" value="Genomic_DNA"/>
</dbReference>
<feature type="transmembrane region" description="Helical" evidence="8">
    <location>
        <begin position="154"/>
        <end position="175"/>
    </location>
</feature>
<comment type="caution">
    <text evidence="10">The sequence shown here is derived from an EMBL/GenBank/DDBJ whole genome shotgun (WGS) entry which is preliminary data.</text>
</comment>
<keyword evidence="8" id="KW-0472">Membrane</keyword>
<sequence length="456" mass="50914">MKSFGAYISKYLASFAAFILLLLFINVIIFVVAFHKTVTEDYGAASPRTMLERTAASVTHDALSEEAAQRLREQNIWALYLTPDGNCFWAFDLPAEIPQSYTIQDVALFSKGYLADYPVFVWNTADGLLVLGYPKNSYMKLTSNYYSIAAIQRLPLFLMGMLGTDLICLFIAYYYSRRKIIRNTEPIVAAVEKLSDGKAISLHVDGELAEIAESVNKASNILSKQNEARANWISGVSHDIRTPLSMIMGYAERIAQSKEASASIKEQAEIVRNQSVKIKELVQDLNLVSQLEYEMQPLHLEVIRLSKLIRSYAAELLNSGISDTYTIEIEIAENAENAVLEGDARLILRAISNLVQNSIKHNPDGCKIYLALECTKKYAKNCLILSVTDDGIGISPEKRCELEKKPHYMESTDERLDLRHGLGLLIVQQIVSAHKGTMQIVDAVPHGCKTSLTFVL</sequence>
<dbReference type="Proteomes" id="UP001198200">
    <property type="component" value="Unassembled WGS sequence"/>
</dbReference>
<feature type="transmembrane region" description="Helical" evidence="8">
    <location>
        <begin position="12"/>
        <end position="34"/>
    </location>
</feature>
<dbReference type="EC" id="2.7.13.3" evidence="3"/>
<dbReference type="SUPFAM" id="SSF55874">
    <property type="entry name" value="ATPase domain of HSP90 chaperone/DNA topoisomerase II/histidine kinase"/>
    <property type="match status" value="1"/>
</dbReference>
<evidence type="ECO:0000259" key="9">
    <source>
        <dbReference type="PROSITE" id="PS50109"/>
    </source>
</evidence>
<keyword evidence="8" id="KW-1133">Transmembrane helix</keyword>
<dbReference type="InterPro" id="IPR036097">
    <property type="entry name" value="HisK_dim/P_sf"/>
</dbReference>
<comment type="catalytic activity">
    <reaction evidence="1">
        <text>ATP + protein L-histidine = ADP + protein N-phospho-L-histidine.</text>
        <dbReference type="EC" id="2.7.13.3"/>
    </reaction>
</comment>
<dbReference type="Pfam" id="PF02518">
    <property type="entry name" value="HATPase_c"/>
    <property type="match status" value="1"/>
</dbReference>
<comment type="subcellular location">
    <subcellularLocation>
        <location evidence="2">Membrane</location>
    </subcellularLocation>
</comment>
<dbReference type="RefSeq" id="WP_308731014.1">
    <property type="nucleotide sequence ID" value="NZ_JAJEQN010000003.1"/>
</dbReference>
<feature type="transmembrane region" description="Helical" evidence="8">
    <location>
        <begin position="117"/>
        <end position="133"/>
    </location>
</feature>
<dbReference type="InterPro" id="IPR036890">
    <property type="entry name" value="HATPase_C_sf"/>
</dbReference>
<dbReference type="InterPro" id="IPR003661">
    <property type="entry name" value="HisK_dim/P_dom"/>
</dbReference>
<keyword evidence="11" id="KW-1185">Reference proteome</keyword>
<evidence type="ECO:0000256" key="5">
    <source>
        <dbReference type="ARBA" id="ARBA00022679"/>
    </source>
</evidence>
<evidence type="ECO:0000256" key="2">
    <source>
        <dbReference type="ARBA" id="ARBA00004370"/>
    </source>
</evidence>
<dbReference type="InterPro" id="IPR004358">
    <property type="entry name" value="Sig_transdc_His_kin-like_C"/>
</dbReference>
<protein>
    <recommendedName>
        <fullName evidence="3">histidine kinase</fullName>
        <ecNumber evidence="3">2.7.13.3</ecNumber>
    </recommendedName>
</protein>
<evidence type="ECO:0000256" key="6">
    <source>
        <dbReference type="ARBA" id="ARBA00022777"/>
    </source>
</evidence>
<evidence type="ECO:0000256" key="1">
    <source>
        <dbReference type="ARBA" id="ARBA00000085"/>
    </source>
</evidence>
<dbReference type="SMART" id="SM00387">
    <property type="entry name" value="HATPase_c"/>
    <property type="match status" value="1"/>
</dbReference>
<evidence type="ECO:0000256" key="7">
    <source>
        <dbReference type="ARBA" id="ARBA00023012"/>
    </source>
</evidence>
<dbReference type="SUPFAM" id="SSF47384">
    <property type="entry name" value="Homodimeric domain of signal transducing histidine kinase"/>
    <property type="match status" value="1"/>
</dbReference>
<evidence type="ECO:0000256" key="4">
    <source>
        <dbReference type="ARBA" id="ARBA00022553"/>
    </source>
</evidence>
<gene>
    <name evidence="10" type="ORF">LKD48_01985</name>
</gene>
<accession>A0AAE3JAN3</accession>
<evidence type="ECO:0000313" key="11">
    <source>
        <dbReference type="Proteomes" id="UP001198200"/>
    </source>
</evidence>
<keyword evidence="6 10" id="KW-0418">Kinase</keyword>
<dbReference type="GO" id="GO:0005886">
    <property type="term" value="C:plasma membrane"/>
    <property type="evidence" value="ECO:0007669"/>
    <property type="project" value="TreeGrafter"/>
</dbReference>
<proteinExistence type="predicted"/>
<dbReference type="CDD" id="cd00082">
    <property type="entry name" value="HisKA"/>
    <property type="match status" value="1"/>
</dbReference>
<dbReference type="Gene3D" id="1.10.287.130">
    <property type="match status" value="1"/>
</dbReference>
<dbReference type="GO" id="GO:0004721">
    <property type="term" value="F:phosphoprotein phosphatase activity"/>
    <property type="evidence" value="ECO:0007669"/>
    <property type="project" value="TreeGrafter"/>
</dbReference>
<dbReference type="InterPro" id="IPR005467">
    <property type="entry name" value="His_kinase_dom"/>
</dbReference>
<evidence type="ECO:0000256" key="3">
    <source>
        <dbReference type="ARBA" id="ARBA00012438"/>
    </source>
</evidence>
<feature type="domain" description="Histidine kinase" evidence="9">
    <location>
        <begin position="235"/>
        <end position="456"/>
    </location>
</feature>
<dbReference type="PANTHER" id="PTHR45453">
    <property type="entry name" value="PHOSPHATE REGULON SENSOR PROTEIN PHOR"/>
    <property type="match status" value="1"/>
</dbReference>
<keyword evidence="5" id="KW-0808">Transferase</keyword>
<organism evidence="10 11">
    <name type="scientific">Anthropogastromicrobium aceti</name>
    <dbReference type="NCBI Taxonomy" id="2981768"/>
    <lineage>
        <taxon>Bacteria</taxon>
        <taxon>Bacillati</taxon>
        <taxon>Bacillota</taxon>
        <taxon>Clostridia</taxon>
        <taxon>Lachnospirales</taxon>
        <taxon>Lachnospiraceae</taxon>
        <taxon>Anthropogastromicrobium</taxon>
    </lineage>
</organism>
<dbReference type="Pfam" id="PF00512">
    <property type="entry name" value="HisKA"/>
    <property type="match status" value="1"/>
</dbReference>
<dbReference type="SMART" id="SM00388">
    <property type="entry name" value="HisKA"/>
    <property type="match status" value="1"/>
</dbReference>
<dbReference type="PANTHER" id="PTHR45453:SF1">
    <property type="entry name" value="PHOSPHATE REGULON SENSOR PROTEIN PHOR"/>
    <property type="match status" value="1"/>
</dbReference>
<dbReference type="GO" id="GO:0016036">
    <property type="term" value="P:cellular response to phosphate starvation"/>
    <property type="evidence" value="ECO:0007669"/>
    <property type="project" value="TreeGrafter"/>
</dbReference>
<name>A0AAE3JAN3_9FIRM</name>
<dbReference type="PROSITE" id="PS50109">
    <property type="entry name" value="HIS_KIN"/>
    <property type="match status" value="1"/>
</dbReference>
<dbReference type="InterPro" id="IPR003594">
    <property type="entry name" value="HATPase_dom"/>
</dbReference>
<evidence type="ECO:0000313" key="10">
    <source>
        <dbReference type="EMBL" id="MCC2220420.1"/>
    </source>
</evidence>
<reference evidence="10 11" key="1">
    <citation type="submission" date="2021-10" db="EMBL/GenBank/DDBJ databases">
        <title>Anaerobic single-cell dispensing facilitates the cultivation of human gut bacteria.</title>
        <authorList>
            <person name="Afrizal A."/>
        </authorList>
    </citation>
    <scope>NUCLEOTIDE SEQUENCE [LARGE SCALE GENOMIC DNA]</scope>
    <source>
        <strain evidence="10 11">CLA-AA-H224</strain>
    </source>
</reference>
<keyword evidence="8" id="KW-0812">Transmembrane</keyword>
<keyword evidence="7" id="KW-0902">Two-component regulatory system</keyword>
<evidence type="ECO:0000256" key="8">
    <source>
        <dbReference type="SAM" id="Phobius"/>
    </source>
</evidence>
<dbReference type="GO" id="GO:0000155">
    <property type="term" value="F:phosphorelay sensor kinase activity"/>
    <property type="evidence" value="ECO:0007669"/>
    <property type="project" value="InterPro"/>
</dbReference>
<dbReference type="PRINTS" id="PR00344">
    <property type="entry name" value="BCTRLSENSOR"/>
</dbReference>
<keyword evidence="4" id="KW-0597">Phosphoprotein</keyword>
<dbReference type="AlphaFoldDB" id="A0AAE3JAN3"/>
<dbReference type="InterPro" id="IPR050351">
    <property type="entry name" value="BphY/WalK/GraS-like"/>
</dbReference>
<dbReference type="Gene3D" id="3.30.565.10">
    <property type="entry name" value="Histidine kinase-like ATPase, C-terminal domain"/>
    <property type="match status" value="1"/>
</dbReference>